<evidence type="ECO:0000313" key="2">
    <source>
        <dbReference type="EMBL" id="MEE1944711.1"/>
    </source>
</evidence>
<evidence type="ECO:0000259" key="1">
    <source>
        <dbReference type="PROSITE" id="PS51186"/>
    </source>
</evidence>
<organism evidence="2 3">
    <name type="scientific">Pedobacter albus</name>
    <dbReference type="NCBI Taxonomy" id="3113905"/>
    <lineage>
        <taxon>Bacteria</taxon>
        <taxon>Pseudomonadati</taxon>
        <taxon>Bacteroidota</taxon>
        <taxon>Sphingobacteriia</taxon>
        <taxon>Sphingobacteriales</taxon>
        <taxon>Sphingobacteriaceae</taxon>
        <taxon>Pedobacter</taxon>
    </lineage>
</organism>
<reference evidence="2 3" key="1">
    <citation type="submission" date="2024-01" db="EMBL/GenBank/DDBJ databases">
        <title>Pedobacter sp. nov., isolated from fresh soil.</title>
        <authorList>
            <person name="Le N.T.T."/>
        </authorList>
    </citation>
    <scope>NUCLEOTIDE SEQUENCE [LARGE SCALE GENOMIC DNA]</scope>
    <source>
        <strain evidence="2 3">KR3-3</strain>
    </source>
</reference>
<dbReference type="InterPro" id="IPR050276">
    <property type="entry name" value="MshD_Acetyltransferase"/>
</dbReference>
<dbReference type="RefSeq" id="WP_330107073.1">
    <property type="nucleotide sequence ID" value="NZ_JAZDQT010000001.1"/>
</dbReference>
<evidence type="ECO:0000313" key="3">
    <source>
        <dbReference type="Proteomes" id="UP001336835"/>
    </source>
</evidence>
<dbReference type="EMBL" id="JAZDQT010000001">
    <property type="protein sequence ID" value="MEE1944711.1"/>
    <property type="molecule type" value="Genomic_DNA"/>
</dbReference>
<name>A0ABU7I5X1_9SPHI</name>
<keyword evidence="2" id="KW-0012">Acyltransferase</keyword>
<dbReference type="PROSITE" id="PS51186">
    <property type="entry name" value="GNAT"/>
    <property type="match status" value="1"/>
</dbReference>
<keyword evidence="3" id="KW-1185">Reference proteome</keyword>
<dbReference type="InterPro" id="IPR016181">
    <property type="entry name" value="Acyl_CoA_acyltransferase"/>
</dbReference>
<dbReference type="Gene3D" id="3.40.630.30">
    <property type="match status" value="1"/>
</dbReference>
<dbReference type="InterPro" id="IPR000182">
    <property type="entry name" value="GNAT_dom"/>
</dbReference>
<feature type="domain" description="N-acetyltransferase" evidence="1">
    <location>
        <begin position="1"/>
        <end position="185"/>
    </location>
</feature>
<sequence length="185" mass="20555">MIRQATLADAKAIATLTVAAMPDLAMQFCASNHIDDAIRLLEHFIALEGNQYSYHNALVYVADGEIAGSISGYDGAQIKQLRQPFFAYLQENYHPNGFEMEYESELGEYYLDTISVSPLHQGKGIGKSLIKAALQHAKALGHSKAGLLVDEENPDARRLYEKLGFEAIGHKILLGKMHHHLSYRL</sequence>
<dbReference type="SUPFAM" id="SSF55729">
    <property type="entry name" value="Acyl-CoA N-acyltransferases (Nat)"/>
    <property type="match status" value="1"/>
</dbReference>
<proteinExistence type="predicted"/>
<protein>
    <submittedName>
        <fullName evidence="2">GNAT family N-acetyltransferase</fullName>
        <ecNumber evidence="2">2.3.1.-</ecNumber>
    </submittedName>
</protein>
<gene>
    <name evidence="2" type="ORF">VRU48_06305</name>
</gene>
<dbReference type="Pfam" id="PF00583">
    <property type="entry name" value="Acetyltransf_1"/>
    <property type="match status" value="1"/>
</dbReference>
<comment type="caution">
    <text evidence="2">The sequence shown here is derived from an EMBL/GenBank/DDBJ whole genome shotgun (WGS) entry which is preliminary data.</text>
</comment>
<dbReference type="CDD" id="cd04301">
    <property type="entry name" value="NAT_SF"/>
    <property type="match status" value="1"/>
</dbReference>
<dbReference type="PANTHER" id="PTHR43617">
    <property type="entry name" value="L-AMINO ACID N-ACETYLTRANSFERASE"/>
    <property type="match status" value="1"/>
</dbReference>
<dbReference type="EC" id="2.3.1.-" evidence="2"/>
<dbReference type="Proteomes" id="UP001336835">
    <property type="component" value="Unassembled WGS sequence"/>
</dbReference>
<accession>A0ABU7I5X1</accession>
<keyword evidence="2" id="KW-0808">Transferase</keyword>
<dbReference type="GO" id="GO:0016746">
    <property type="term" value="F:acyltransferase activity"/>
    <property type="evidence" value="ECO:0007669"/>
    <property type="project" value="UniProtKB-KW"/>
</dbReference>